<evidence type="ECO:0000256" key="5">
    <source>
        <dbReference type="ARBA" id="ARBA00022989"/>
    </source>
</evidence>
<dbReference type="EMBL" id="SGJD01000504">
    <property type="protein sequence ID" value="KAB0404937.1"/>
    <property type="molecule type" value="Genomic_DNA"/>
</dbReference>
<evidence type="ECO:0000256" key="10">
    <source>
        <dbReference type="ARBA" id="ARBA00023303"/>
    </source>
</evidence>
<evidence type="ECO:0000256" key="13">
    <source>
        <dbReference type="SAM" id="Phobius"/>
    </source>
</evidence>
<dbReference type="PANTHER" id="PTHR11690:SF286">
    <property type="entry name" value="ACID-SENSING ION CHANNEL 5"/>
    <property type="match status" value="1"/>
</dbReference>
<keyword evidence="3 11" id="KW-0894">Sodium channel</keyword>
<dbReference type="GO" id="GO:0005886">
    <property type="term" value="C:plasma membrane"/>
    <property type="evidence" value="ECO:0007669"/>
    <property type="project" value="TreeGrafter"/>
</dbReference>
<reference evidence="14 15" key="1">
    <citation type="journal article" date="2019" name="PLoS ONE">
        <title>Genomic analyses reveal an absence of contemporary introgressive admixture between fin whales and blue whales, despite known hybrids.</title>
        <authorList>
            <person name="Westbury M.V."/>
            <person name="Petersen B."/>
            <person name="Lorenzen E.D."/>
        </authorList>
    </citation>
    <scope>NUCLEOTIDE SEQUENCE [LARGE SCALE GENOMIC DNA]</scope>
    <source>
        <strain evidence="14">FinWhale-01</strain>
    </source>
</reference>
<accession>A0A6A1QB61</accession>
<keyword evidence="8 13" id="KW-0472">Membrane</keyword>
<evidence type="ECO:0000256" key="11">
    <source>
        <dbReference type="RuleBase" id="RU000679"/>
    </source>
</evidence>
<evidence type="ECO:0000256" key="12">
    <source>
        <dbReference type="SAM" id="MobiDB-lite"/>
    </source>
</evidence>
<feature type="compositionally biased region" description="Basic residues" evidence="12">
    <location>
        <begin position="26"/>
        <end position="37"/>
    </location>
</feature>
<organism evidence="14 15">
    <name type="scientific">Balaenoptera physalus</name>
    <name type="common">Fin whale</name>
    <name type="synonym">Balaena physalus</name>
    <dbReference type="NCBI Taxonomy" id="9770"/>
    <lineage>
        <taxon>Eukaryota</taxon>
        <taxon>Metazoa</taxon>
        <taxon>Chordata</taxon>
        <taxon>Craniata</taxon>
        <taxon>Vertebrata</taxon>
        <taxon>Euteleostomi</taxon>
        <taxon>Mammalia</taxon>
        <taxon>Eutheria</taxon>
        <taxon>Laurasiatheria</taxon>
        <taxon>Artiodactyla</taxon>
        <taxon>Whippomorpha</taxon>
        <taxon>Cetacea</taxon>
        <taxon>Mysticeti</taxon>
        <taxon>Balaenopteridae</taxon>
        <taxon>Balaenoptera</taxon>
    </lineage>
</organism>
<comment type="caution">
    <text evidence="14">The sequence shown here is derived from an EMBL/GenBank/DDBJ whole genome shotgun (WGS) entry which is preliminary data.</text>
</comment>
<evidence type="ECO:0000313" key="15">
    <source>
        <dbReference type="Proteomes" id="UP000437017"/>
    </source>
</evidence>
<dbReference type="PANTHER" id="PTHR11690">
    <property type="entry name" value="AMILORIDE-SENSITIVE SODIUM CHANNEL-RELATED"/>
    <property type="match status" value="1"/>
</dbReference>
<comment type="similarity">
    <text evidence="11">Belongs to the amiloride-sensitive sodium channel (TC 1.A.6) family.</text>
</comment>
<evidence type="ECO:0000313" key="14">
    <source>
        <dbReference type="EMBL" id="KAB0404937.1"/>
    </source>
</evidence>
<dbReference type="Gene3D" id="2.60.470.10">
    <property type="entry name" value="Acid-sensing ion channels like domains"/>
    <property type="match status" value="1"/>
</dbReference>
<keyword evidence="4 11" id="KW-0812">Transmembrane</keyword>
<evidence type="ECO:0000256" key="1">
    <source>
        <dbReference type="ARBA" id="ARBA00004141"/>
    </source>
</evidence>
<dbReference type="GO" id="GO:0015280">
    <property type="term" value="F:ligand-gated sodium channel activity"/>
    <property type="evidence" value="ECO:0007669"/>
    <property type="project" value="TreeGrafter"/>
</dbReference>
<name>A0A6A1QB61_BALPH</name>
<evidence type="ECO:0000256" key="9">
    <source>
        <dbReference type="ARBA" id="ARBA00023201"/>
    </source>
</evidence>
<comment type="subcellular location">
    <subcellularLocation>
        <location evidence="1">Membrane</location>
        <topology evidence="1">Multi-pass membrane protein</topology>
    </subcellularLocation>
</comment>
<evidence type="ECO:0000256" key="3">
    <source>
        <dbReference type="ARBA" id="ARBA00022461"/>
    </source>
</evidence>
<dbReference type="Pfam" id="PF00858">
    <property type="entry name" value="ASC"/>
    <property type="match status" value="1"/>
</dbReference>
<proteinExistence type="inferred from homology"/>
<evidence type="ECO:0000256" key="8">
    <source>
        <dbReference type="ARBA" id="ARBA00023136"/>
    </source>
</evidence>
<keyword evidence="7 11" id="KW-0406">Ion transport</keyword>
<keyword evidence="9 11" id="KW-0739">Sodium transport</keyword>
<feature type="compositionally biased region" description="Basic residues" evidence="12">
    <location>
        <begin position="1"/>
        <end position="15"/>
    </location>
</feature>
<keyword evidence="15" id="KW-1185">Reference proteome</keyword>
<dbReference type="InterPro" id="IPR001873">
    <property type="entry name" value="ENaC"/>
</dbReference>
<keyword evidence="5 13" id="KW-1133">Transmembrane helix</keyword>
<feature type="compositionally biased region" description="Basic and acidic residues" evidence="12">
    <location>
        <begin position="16"/>
        <end position="25"/>
    </location>
</feature>
<keyword evidence="2 11" id="KW-0813">Transport</keyword>
<dbReference type="Proteomes" id="UP000437017">
    <property type="component" value="Unassembled WGS sequence"/>
</dbReference>
<feature type="transmembrane region" description="Helical" evidence="13">
    <location>
        <begin position="432"/>
        <end position="460"/>
    </location>
</feature>
<gene>
    <name evidence="14" type="ORF">E2I00_016690</name>
</gene>
<evidence type="ECO:0000256" key="6">
    <source>
        <dbReference type="ARBA" id="ARBA00023053"/>
    </source>
</evidence>
<evidence type="ECO:0000256" key="4">
    <source>
        <dbReference type="ARBA" id="ARBA00022692"/>
    </source>
</evidence>
<evidence type="ECO:0000256" key="2">
    <source>
        <dbReference type="ARBA" id="ARBA00022448"/>
    </source>
</evidence>
<keyword evidence="10 11" id="KW-0407">Ion channel</keyword>
<feature type="region of interest" description="Disordered" evidence="12">
    <location>
        <begin position="1"/>
        <end position="47"/>
    </location>
</feature>
<keyword evidence="6" id="KW-0915">Sodium</keyword>
<evidence type="ECO:0000256" key="7">
    <source>
        <dbReference type="ARBA" id="ARBA00023065"/>
    </source>
</evidence>
<sequence>MRKQLKVVSKKKRKMLQKDAQEKKGRAAGKGRKGHQTLRKDKALPFKENLPPRTDCKEFDHDFAISIPSMGSTTLSGTTVEFARFQTEAAATFGVIFFLRNIVSKVLHPQEISTNSTGSKEAIDFLASEQNFSITSTLLECDFFGKPWGPEDFAHVFTEYGNCLNHGENIQAKKKVFLEEACLSLLFNVNWEEFTDDATLGFVDAGIIFIIHSRRKVPQFDGLSLPSPVGMHARVTLRQVQTAQQEYPWGECNAHMKLQNLRTYSTSGCLQERKAWHIEKQCGCLSFLLPGNGVECDLQKFYNCTTLKLRDYEQWEHIIPAALFLVKKQNTLLPFLILLFRVKKDNLVNIEINHSDLNYKVTQQQKAVSVSELLGLAYQWRKGVPRACGSPAAKVTGVLTSKGRGSSCPRHTQHLLPLRCAPTPSWRSAGPILWASVITIIEITECIFTGFYWMCILFLLKISEMSQGATAPQIHLGNKNSIQEC</sequence>
<protein>
    <submittedName>
        <fullName evidence="14">Uncharacterized protein</fullName>
    </submittedName>
</protein>
<dbReference type="OrthoDB" id="6021021at2759"/>
<dbReference type="AlphaFoldDB" id="A0A6A1QB61"/>